<evidence type="ECO:0000256" key="1">
    <source>
        <dbReference type="ARBA" id="ARBA00000971"/>
    </source>
</evidence>
<dbReference type="GO" id="GO:0005737">
    <property type="term" value="C:cytoplasm"/>
    <property type="evidence" value="ECO:0007669"/>
    <property type="project" value="TreeGrafter"/>
</dbReference>
<dbReference type="InterPro" id="IPR020892">
    <property type="entry name" value="Cyclophilin-type_PPIase_CS"/>
</dbReference>
<dbReference type="Gene3D" id="2.40.100.10">
    <property type="entry name" value="Cyclophilin-like"/>
    <property type="match status" value="1"/>
</dbReference>
<feature type="compositionally biased region" description="Low complexity" evidence="6">
    <location>
        <begin position="329"/>
        <end position="341"/>
    </location>
</feature>
<name>A0A8T0WK71_PANVG</name>
<feature type="compositionally biased region" description="Basic residues" evidence="6">
    <location>
        <begin position="290"/>
        <end position="306"/>
    </location>
</feature>
<comment type="caution">
    <text evidence="8">The sequence shown here is derived from an EMBL/GenBank/DDBJ whole genome shotgun (WGS) entry which is preliminary data.</text>
</comment>
<feature type="compositionally biased region" description="Basic and acidic residues" evidence="6">
    <location>
        <begin position="752"/>
        <end position="769"/>
    </location>
</feature>
<keyword evidence="9" id="KW-1185">Reference proteome</keyword>
<feature type="domain" description="PPIase cyclophilin-type" evidence="7">
    <location>
        <begin position="92"/>
        <end position="250"/>
    </location>
</feature>
<evidence type="ECO:0000256" key="4">
    <source>
        <dbReference type="ARBA" id="ARBA00023110"/>
    </source>
</evidence>
<evidence type="ECO:0000313" key="8">
    <source>
        <dbReference type="EMBL" id="KAG2649352.1"/>
    </source>
</evidence>
<feature type="compositionally biased region" description="Low complexity" evidence="6">
    <location>
        <begin position="574"/>
        <end position="595"/>
    </location>
</feature>
<dbReference type="GO" id="GO:0006457">
    <property type="term" value="P:protein folding"/>
    <property type="evidence" value="ECO:0007669"/>
    <property type="project" value="InterPro"/>
</dbReference>
<evidence type="ECO:0000313" key="9">
    <source>
        <dbReference type="Proteomes" id="UP000823388"/>
    </source>
</evidence>
<accession>A0A8T0WK71</accession>
<feature type="compositionally biased region" description="Polar residues" evidence="6">
    <location>
        <begin position="714"/>
        <end position="725"/>
    </location>
</feature>
<dbReference type="Pfam" id="PF00160">
    <property type="entry name" value="Pro_isomerase"/>
    <property type="match status" value="1"/>
</dbReference>
<dbReference type="PANTHER" id="PTHR11071:SF564">
    <property type="entry name" value="PPIASE CYCLOPHILIN-TYPE DOMAIN-CONTAINING PROTEIN"/>
    <property type="match status" value="1"/>
</dbReference>
<feature type="compositionally biased region" description="Low complexity" evidence="6">
    <location>
        <begin position="639"/>
        <end position="649"/>
    </location>
</feature>
<dbReference type="InterPro" id="IPR029000">
    <property type="entry name" value="Cyclophilin-like_dom_sf"/>
</dbReference>
<feature type="compositionally biased region" description="Polar residues" evidence="6">
    <location>
        <begin position="451"/>
        <end position="469"/>
    </location>
</feature>
<proteinExistence type="inferred from homology"/>
<evidence type="ECO:0000256" key="3">
    <source>
        <dbReference type="ARBA" id="ARBA00013194"/>
    </source>
</evidence>
<feature type="compositionally biased region" description="Polar residues" evidence="6">
    <location>
        <begin position="516"/>
        <end position="537"/>
    </location>
</feature>
<feature type="compositionally biased region" description="Low complexity" evidence="6">
    <location>
        <begin position="843"/>
        <end position="858"/>
    </location>
</feature>
<gene>
    <name evidence="8" type="ORF">PVAP13_1NG108700</name>
</gene>
<evidence type="ECO:0000256" key="6">
    <source>
        <dbReference type="SAM" id="MobiDB-lite"/>
    </source>
</evidence>
<protein>
    <recommendedName>
        <fullName evidence="3">peptidylprolyl isomerase</fullName>
        <ecNumber evidence="3">5.2.1.8</ecNumber>
    </recommendedName>
</protein>
<dbReference type="SUPFAM" id="SSF50891">
    <property type="entry name" value="Cyclophilin-like"/>
    <property type="match status" value="1"/>
</dbReference>
<dbReference type="EMBL" id="CM029038">
    <property type="protein sequence ID" value="KAG2649352.1"/>
    <property type="molecule type" value="Genomic_DNA"/>
</dbReference>
<dbReference type="Proteomes" id="UP000823388">
    <property type="component" value="Chromosome 1N"/>
</dbReference>
<keyword evidence="4" id="KW-0697">Rotamase</keyword>
<feature type="compositionally biased region" description="Acidic residues" evidence="6">
    <location>
        <begin position="313"/>
        <end position="328"/>
    </location>
</feature>
<organism evidence="8 9">
    <name type="scientific">Panicum virgatum</name>
    <name type="common">Blackwell switchgrass</name>
    <dbReference type="NCBI Taxonomy" id="38727"/>
    <lineage>
        <taxon>Eukaryota</taxon>
        <taxon>Viridiplantae</taxon>
        <taxon>Streptophyta</taxon>
        <taxon>Embryophyta</taxon>
        <taxon>Tracheophyta</taxon>
        <taxon>Spermatophyta</taxon>
        <taxon>Magnoliopsida</taxon>
        <taxon>Liliopsida</taxon>
        <taxon>Poales</taxon>
        <taxon>Poaceae</taxon>
        <taxon>PACMAD clade</taxon>
        <taxon>Panicoideae</taxon>
        <taxon>Panicodae</taxon>
        <taxon>Paniceae</taxon>
        <taxon>Panicinae</taxon>
        <taxon>Panicum</taxon>
        <taxon>Panicum sect. Hiantes</taxon>
    </lineage>
</organism>
<feature type="compositionally biased region" description="Basic residues" evidence="6">
    <location>
        <begin position="773"/>
        <end position="787"/>
    </location>
</feature>
<feature type="compositionally biased region" description="Low complexity" evidence="6">
    <location>
        <begin position="819"/>
        <end position="829"/>
    </location>
</feature>
<dbReference type="FunFam" id="2.40.100.10:FF:000025">
    <property type="entry name" value="Peptidyl-prolyl cis-trans isomerase CYP19-2"/>
    <property type="match status" value="1"/>
</dbReference>
<dbReference type="PRINTS" id="PR00153">
    <property type="entry name" value="CSAPPISMRASE"/>
</dbReference>
<keyword evidence="5" id="KW-0413">Isomerase</keyword>
<comment type="catalytic activity">
    <reaction evidence="1">
        <text>[protein]-peptidylproline (omega=180) = [protein]-peptidylproline (omega=0)</text>
        <dbReference type="Rhea" id="RHEA:16237"/>
        <dbReference type="Rhea" id="RHEA-COMP:10747"/>
        <dbReference type="Rhea" id="RHEA-COMP:10748"/>
        <dbReference type="ChEBI" id="CHEBI:83833"/>
        <dbReference type="ChEBI" id="CHEBI:83834"/>
        <dbReference type="EC" id="5.2.1.8"/>
    </reaction>
</comment>
<dbReference type="PROSITE" id="PS00170">
    <property type="entry name" value="CSA_PPIASE_1"/>
    <property type="match status" value="1"/>
</dbReference>
<dbReference type="PROSITE" id="PS50072">
    <property type="entry name" value="CSA_PPIASE_2"/>
    <property type="match status" value="1"/>
</dbReference>
<reference evidence="8" key="1">
    <citation type="submission" date="2020-05" db="EMBL/GenBank/DDBJ databases">
        <title>WGS assembly of Panicum virgatum.</title>
        <authorList>
            <person name="Lovell J.T."/>
            <person name="Jenkins J."/>
            <person name="Shu S."/>
            <person name="Juenger T.E."/>
            <person name="Schmutz J."/>
        </authorList>
    </citation>
    <scope>NUCLEOTIDE SEQUENCE</scope>
    <source>
        <strain evidence="8">AP13</strain>
    </source>
</reference>
<feature type="compositionally biased region" description="Basic residues" evidence="6">
    <location>
        <begin position="650"/>
        <end position="672"/>
    </location>
</feature>
<feature type="compositionally biased region" description="Basic and acidic residues" evidence="6">
    <location>
        <begin position="257"/>
        <end position="267"/>
    </location>
</feature>
<evidence type="ECO:0000256" key="5">
    <source>
        <dbReference type="ARBA" id="ARBA00023235"/>
    </source>
</evidence>
<comment type="similarity">
    <text evidence="2">Belongs to the cyclophilin-type PPIase family.</text>
</comment>
<dbReference type="GO" id="GO:0016018">
    <property type="term" value="F:cyclosporin A binding"/>
    <property type="evidence" value="ECO:0007669"/>
    <property type="project" value="TreeGrafter"/>
</dbReference>
<dbReference type="InterPro" id="IPR002130">
    <property type="entry name" value="Cyclophilin-type_PPIase_dom"/>
</dbReference>
<evidence type="ECO:0000259" key="7">
    <source>
        <dbReference type="PROSITE" id="PS50072"/>
    </source>
</evidence>
<sequence>MQILRYSIIKDGNMCYCDAKFSFQKDGYCTFFLGFLYVIKFWPVQQCHIYHFLLPNAYFVHIFPFIQCEATQFAPGLCPFDNMARKRNPIVYLDVSIGDELDGRMIFELFADVAPLISENFRALCTGELGKTKKPLCYKGSTFHRVIKGFMAQGGDFAKGNGSGGESTYSGKCADEAGVLRHDDRGLLTTADTGSQFCITFKPNSHLDRKHTVFGKLLVGNDVLKRIEQVDVHEPDSTPVVPVRIVDCGELTDCKHQDSVTTENDKKRGAKTKLLKDISSDEESNEGQHKGRRKKLSKRKRKKRRYSYSESDSSSESETESSDSESDSDTYSSDSSDVSSSSDDRRRRRKRHSKKNKRKRSRRKRDHRRERRRRKRDRKAKQKSKRLIESDSEAESTSDSSSEDARSKRHRHGLKSKASSQVSAENLAAVAVLKEATSTQQMSGMPRSPAQEDNSPLQNGEIHTNGVNESKTERNAATMPVLTGNRSKSRSQSMSANHSMSKSMSISPRRSLIRTVITTPKRSASRSPVHCSRSTSPVHDPKRSKSRSPARQRSIIRSPARRSPSKSSPRDASRSPTPRMSRSPVKGQRSISRSSARSRQRRTPSRSPERTHLSKSVSPSPPVEKRRSITRTSARSPLRSVSRSPARFSRSPHRPSRRSPIRSPRRNIRRSVSRSPVRIPRRNVSRSPVRGGRPRRNISRSPSPPRRAMSPQPNNGRSPSRTGSPDGSPKRIRRGRGFTQRYSFARQYRSPSADRSHRYGGRSDRDRYMGYRGSRHRSPPRRYRSPPRGRPSSPRYRRRSRSTSHSPVHRDRGRGGGYSRSPLRSRSPPAGKPRSHGERARSVSRSRLSGSRSRSPPAAHDRSPPDSPSPKRASDEKSRSRSRSLSASPSPGGKKGLVSYGDGSPDSAGK</sequence>
<feature type="compositionally biased region" description="Basic residues" evidence="6">
    <location>
        <begin position="346"/>
        <end position="385"/>
    </location>
</feature>
<dbReference type="AlphaFoldDB" id="A0A8T0WK71"/>
<feature type="region of interest" description="Disordered" evidence="6">
    <location>
        <begin position="257"/>
        <end position="910"/>
    </location>
</feature>
<dbReference type="GO" id="GO:0003755">
    <property type="term" value="F:peptidyl-prolyl cis-trans isomerase activity"/>
    <property type="evidence" value="ECO:0007669"/>
    <property type="project" value="UniProtKB-KW"/>
</dbReference>
<dbReference type="PANTHER" id="PTHR11071">
    <property type="entry name" value="PEPTIDYL-PROLYL CIS-TRANS ISOMERASE"/>
    <property type="match status" value="1"/>
</dbReference>
<dbReference type="EC" id="5.2.1.8" evidence="3"/>
<evidence type="ECO:0000256" key="2">
    <source>
        <dbReference type="ARBA" id="ARBA00007365"/>
    </source>
</evidence>
<feature type="compositionally biased region" description="Polar residues" evidence="6">
    <location>
        <begin position="484"/>
        <end position="508"/>
    </location>
</feature>